<dbReference type="InterPro" id="IPR009003">
    <property type="entry name" value="Peptidase_S1_PA"/>
</dbReference>
<feature type="non-terminal residue" evidence="7">
    <location>
        <position position="261"/>
    </location>
</feature>
<evidence type="ECO:0000313" key="7">
    <source>
        <dbReference type="RefSeq" id="XP_015261894.1"/>
    </source>
</evidence>
<evidence type="ECO:0000256" key="3">
    <source>
        <dbReference type="ARBA" id="ARBA00023157"/>
    </source>
</evidence>
<evidence type="ECO:0000256" key="2">
    <source>
        <dbReference type="ARBA" id="ARBA00022659"/>
    </source>
</evidence>
<dbReference type="PROSITE" id="PS50240">
    <property type="entry name" value="TRYPSIN_DOM"/>
    <property type="match status" value="1"/>
</dbReference>
<keyword evidence="6" id="KW-1185">Reference proteome</keyword>
<keyword evidence="2" id="KW-0768">Sushi</keyword>
<dbReference type="Gene3D" id="2.40.10.10">
    <property type="entry name" value="Trypsin-like serine proteases"/>
    <property type="match status" value="2"/>
</dbReference>
<evidence type="ECO:0000259" key="5">
    <source>
        <dbReference type="PROSITE" id="PS50240"/>
    </source>
</evidence>
<comment type="similarity">
    <text evidence="1">Belongs to the peptidase S1 family. Snake venom subfamily.</text>
</comment>
<evidence type="ECO:0000256" key="4">
    <source>
        <dbReference type="ARBA" id="ARBA00023180"/>
    </source>
</evidence>
<dbReference type="InterPro" id="IPR001254">
    <property type="entry name" value="Trypsin_dom"/>
</dbReference>
<accession>A0ABM1JKA7</accession>
<proteinExistence type="inferred from homology"/>
<sequence length="261" mass="28403">MDIFVEKHKLKWNPDKIGVILVVCGKPDNPIEKVQRIIGGSTAQPGSFPWQAKTVMSGLGRAGGALLGDRWILTAAHTLYPKGRAEYGPRQSLEEMAEKVEVFLGAINVTELHKLGNKPILRLFVHPDYNPDNEQNFDGDIALIELRDPVTLGRDVLPICLPDPQNTSFYGRGRVGYASGFGRRRYRLHQAGTKGIKRGEGRRLKVTPQSPPCPLTIPTIPTVGTRAGRQAGALARSAQCGRDWLGLPEAAQPGAEQSATG</sequence>
<dbReference type="Pfam" id="PF00089">
    <property type="entry name" value="Trypsin"/>
    <property type="match status" value="1"/>
</dbReference>
<protein>
    <submittedName>
        <fullName evidence="7">Complement C1r subcomponent-like</fullName>
    </submittedName>
</protein>
<dbReference type="InterPro" id="IPR001314">
    <property type="entry name" value="Peptidase_S1A"/>
</dbReference>
<reference evidence="7" key="1">
    <citation type="submission" date="2025-08" db="UniProtKB">
        <authorList>
            <consortium name="RefSeq"/>
        </authorList>
    </citation>
    <scope>IDENTIFICATION</scope>
</reference>
<keyword evidence="3" id="KW-1015">Disulfide bond</keyword>
<feature type="domain" description="Peptidase S1" evidence="5">
    <location>
        <begin position="37"/>
        <end position="261"/>
    </location>
</feature>
<dbReference type="Proteomes" id="UP000694871">
    <property type="component" value="Unplaced"/>
</dbReference>
<evidence type="ECO:0000256" key="1">
    <source>
        <dbReference type="ARBA" id="ARBA00009228"/>
    </source>
</evidence>
<organism evidence="6 7">
    <name type="scientific">Gekko japonicus</name>
    <name type="common">Schlegel's Japanese gecko</name>
    <dbReference type="NCBI Taxonomy" id="146911"/>
    <lineage>
        <taxon>Eukaryota</taxon>
        <taxon>Metazoa</taxon>
        <taxon>Chordata</taxon>
        <taxon>Craniata</taxon>
        <taxon>Vertebrata</taxon>
        <taxon>Euteleostomi</taxon>
        <taxon>Lepidosauria</taxon>
        <taxon>Squamata</taxon>
        <taxon>Bifurcata</taxon>
        <taxon>Gekkota</taxon>
        <taxon>Gekkonidae</taxon>
        <taxon>Gekkoninae</taxon>
        <taxon>Gekko</taxon>
    </lineage>
</organism>
<dbReference type="GeneID" id="107106283"/>
<dbReference type="PANTHER" id="PTHR24255:SF25">
    <property type="entry name" value="COMPLEMENT C1R SUBCOMPONENT"/>
    <property type="match status" value="1"/>
</dbReference>
<gene>
    <name evidence="7" type="primary">LOC107106283</name>
</gene>
<dbReference type="SUPFAM" id="SSF50494">
    <property type="entry name" value="Trypsin-like serine proteases"/>
    <property type="match status" value="1"/>
</dbReference>
<name>A0ABM1JKA7_GEKJA</name>
<dbReference type="RefSeq" id="XP_015261894.1">
    <property type="nucleotide sequence ID" value="XM_015406408.1"/>
</dbReference>
<keyword evidence="4" id="KW-0325">Glycoprotein</keyword>
<dbReference type="PRINTS" id="PR00722">
    <property type="entry name" value="CHYMOTRYPSIN"/>
</dbReference>
<dbReference type="InterPro" id="IPR043504">
    <property type="entry name" value="Peptidase_S1_PA_chymotrypsin"/>
</dbReference>
<dbReference type="PANTHER" id="PTHR24255">
    <property type="entry name" value="COMPLEMENT COMPONENT 1, S SUBCOMPONENT-RELATED"/>
    <property type="match status" value="1"/>
</dbReference>
<evidence type="ECO:0000313" key="6">
    <source>
        <dbReference type="Proteomes" id="UP000694871"/>
    </source>
</evidence>
<dbReference type="SMART" id="SM00020">
    <property type="entry name" value="Tryp_SPc"/>
    <property type="match status" value="1"/>
</dbReference>